<dbReference type="EMBL" id="JABAEK010000006">
    <property type="protein sequence ID" value="NLQ17586.1"/>
    <property type="molecule type" value="Genomic_DNA"/>
</dbReference>
<proteinExistence type="predicted"/>
<reference evidence="1 2" key="1">
    <citation type="submission" date="2020-04" db="EMBL/GenBank/DDBJ databases">
        <title>Marinomonas sp. M1K-6 isolated from the deep seawater of the Mariana Trench.</title>
        <authorList>
            <person name="Li Y."/>
        </authorList>
    </citation>
    <scope>NUCLEOTIDE SEQUENCE [LARGE SCALE GENOMIC DNA]</scope>
    <source>
        <strain evidence="1 2">M1K-6</strain>
    </source>
</reference>
<dbReference type="Proteomes" id="UP000586067">
    <property type="component" value="Unassembled WGS sequence"/>
</dbReference>
<dbReference type="Pfam" id="PF14549">
    <property type="entry name" value="P22_Cro"/>
    <property type="match status" value="1"/>
</dbReference>
<evidence type="ECO:0000313" key="1">
    <source>
        <dbReference type="EMBL" id="NLQ17586.1"/>
    </source>
</evidence>
<dbReference type="GO" id="GO:0003677">
    <property type="term" value="F:DNA binding"/>
    <property type="evidence" value="ECO:0007669"/>
    <property type="project" value="InterPro"/>
</dbReference>
<protein>
    <recommendedName>
        <fullName evidence="3">Cro/Cl family transcriptional regulator</fullName>
    </recommendedName>
</protein>
<dbReference type="Gene3D" id="1.10.260.40">
    <property type="entry name" value="lambda repressor-like DNA-binding domains"/>
    <property type="match status" value="1"/>
</dbReference>
<evidence type="ECO:0000313" key="2">
    <source>
        <dbReference type="Proteomes" id="UP000586067"/>
    </source>
</evidence>
<gene>
    <name evidence="1" type="ORF">HGG82_08080</name>
</gene>
<keyword evidence="2" id="KW-1185">Reference proteome</keyword>
<dbReference type="AlphaFoldDB" id="A0A847R687"/>
<evidence type="ECO:0008006" key="3">
    <source>
        <dbReference type="Google" id="ProtNLM"/>
    </source>
</evidence>
<comment type="caution">
    <text evidence="1">The sequence shown here is derived from an EMBL/GenBank/DDBJ whole genome shotgun (WGS) entry which is preliminary data.</text>
</comment>
<dbReference type="InterPro" id="IPR010982">
    <property type="entry name" value="Lambda_DNA-bd_dom_sf"/>
</dbReference>
<accession>A0A847R687</accession>
<sequence>MLKQTVIEYFGSSQSRVARELGVSRSYVSAWPDRVPELQAMKLERLTDGALKYDASLYMPKHKQTA</sequence>
<dbReference type="SUPFAM" id="SSF47413">
    <property type="entry name" value="lambda repressor-like DNA-binding domains"/>
    <property type="match status" value="1"/>
</dbReference>
<organism evidence="1 2">
    <name type="scientific">Marinomonas profundi</name>
    <dbReference type="NCBI Taxonomy" id="2726122"/>
    <lineage>
        <taxon>Bacteria</taxon>
        <taxon>Pseudomonadati</taxon>
        <taxon>Pseudomonadota</taxon>
        <taxon>Gammaproteobacteria</taxon>
        <taxon>Oceanospirillales</taxon>
        <taxon>Oceanospirillaceae</taxon>
        <taxon>Marinomonas</taxon>
    </lineage>
</organism>
<name>A0A847R687_9GAMM</name>
<dbReference type="RefSeq" id="WP_168824567.1">
    <property type="nucleotide sequence ID" value="NZ_CP073013.1"/>
</dbReference>